<dbReference type="PANTHER" id="PTHR33701:SF2">
    <property type="entry name" value="TRANSMEMBRANE PROTEIN"/>
    <property type="match status" value="1"/>
</dbReference>
<evidence type="ECO:0000256" key="1">
    <source>
        <dbReference type="SAM" id="Coils"/>
    </source>
</evidence>
<feature type="region of interest" description="Disordered" evidence="2">
    <location>
        <begin position="118"/>
        <end position="165"/>
    </location>
</feature>
<evidence type="ECO:0000313" key="4">
    <source>
        <dbReference type="Proteomes" id="UP001341840"/>
    </source>
</evidence>
<evidence type="ECO:0000313" key="3">
    <source>
        <dbReference type="EMBL" id="MED6224546.1"/>
    </source>
</evidence>
<name>A0ABU6ZS17_9FABA</name>
<feature type="compositionally biased region" description="Low complexity" evidence="2">
    <location>
        <begin position="120"/>
        <end position="140"/>
    </location>
</feature>
<gene>
    <name evidence="3" type="ORF">PIB30_085202</name>
</gene>
<reference evidence="3 4" key="1">
    <citation type="journal article" date="2023" name="Plants (Basel)">
        <title>Bridging the Gap: Combining Genomics and Transcriptomics Approaches to Understand Stylosanthes scabra, an Orphan Legume from the Brazilian Caatinga.</title>
        <authorList>
            <person name="Ferreira-Neto J.R.C."/>
            <person name="da Silva M.D."/>
            <person name="Binneck E."/>
            <person name="de Melo N.F."/>
            <person name="da Silva R.H."/>
            <person name="de Melo A.L.T.M."/>
            <person name="Pandolfi V."/>
            <person name="Bustamante F.O."/>
            <person name="Brasileiro-Vidal A.C."/>
            <person name="Benko-Iseppon A.M."/>
        </authorList>
    </citation>
    <scope>NUCLEOTIDE SEQUENCE [LARGE SCALE GENOMIC DNA]</scope>
    <source>
        <tissue evidence="3">Leaves</tissue>
    </source>
</reference>
<protein>
    <submittedName>
        <fullName evidence="3">Uncharacterized protein</fullName>
    </submittedName>
</protein>
<accession>A0ABU6ZS17</accession>
<keyword evidence="4" id="KW-1185">Reference proteome</keyword>
<proteinExistence type="predicted"/>
<evidence type="ECO:0000256" key="2">
    <source>
        <dbReference type="SAM" id="MobiDB-lite"/>
    </source>
</evidence>
<dbReference type="PANTHER" id="PTHR33701">
    <property type="entry name" value="TRANSMEMBRANE PROTEIN"/>
    <property type="match status" value="1"/>
</dbReference>
<dbReference type="Proteomes" id="UP001341840">
    <property type="component" value="Unassembled WGS sequence"/>
</dbReference>
<comment type="caution">
    <text evidence="3">The sequence shown here is derived from an EMBL/GenBank/DDBJ whole genome shotgun (WGS) entry which is preliminary data.</text>
</comment>
<feature type="compositionally biased region" description="Basic and acidic residues" evidence="2">
    <location>
        <begin position="141"/>
        <end position="159"/>
    </location>
</feature>
<organism evidence="3 4">
    <name type="scientific">Stylosanthes scabra</name>
    <dbReference type="NCBI Taxonomy" id="79078"/>
    <lineage>
        <taxon>Eukaryota</taxon>
        <taxon>Viridiplantae</taxon>
        <taxon>Streptophyta</taxon>
        <taxon>Embryophyta</taxon>
        <taxon>Tracheophyta</taxon>
        <taxon>Spermatophyta</taxon>
        <taxon>Magnoliopsida</taxon>
        <taxon>eudicotyledons</taxon>
        <taxon>Gunneridae</taxon>
        <taxon>Pentapetalae</taxon>
        <taxon>rosids</taxon>
        <taxon>fabids</taxon>
        <taxon>Fabales</taxon>
        <taxon>Fabaceae</taxon>
        <taxon>Papilionoideae</taxon>
        <taxon>50 kb inversion clade</taxon>
        <taxon>dalbergioids sensu lato</taxon>
        <taxon>Dalbergieae</taxon>
        <taxon>Pterocarpus clade</taxon>
        <taxon>Stylosanthes</taxon>
    </lineage>
</organism>
<feature type="coiled-coil region" evidence="1">
    <location>
        <begin position="60"/>
        <end position="108"/>
    </location>
</feature>
<dbReference type="EMBL" id="JASCZI010273271">
    <property type="protein sequence ID" value="MED6224546.1"/>
    <property type="molecule type" value="Genomic_DNA"/>
</dbReference>
<keyword evidence="1" id="KW-0175">Coiled coil</keyword>
<feature type="compositionally biased region" description="Basic and acidic residues" evidence="2">
    <location>
        <begin position="228"/>
        <end position="238"/>
    </location>
</feature>
<feature type="region of interest" description="Disordered" evidence="2">
    <location>
        <begin position="205"/>
        <end position="238"/>
    </location>
</feature>
<sequence>MGTQIREIAENMNQDQVIAAVTIEDHTLSGKKKEGSVDQGLNLNTVECLRGRLLAERHASRVAKEQAESMDKKLVELERMIKEEIKLRERAQSKLRFLKKKFETLNISSISMKSHHHSDYYSCENSSGSSSSSSVTSISKHSSEAVEKKDSHHHEKNEDLPENNKVVYANNNNNVTEEASAIIFQTQICSSTTKDSDSEISFCYSNSSSEDLKNDDSRVSSLSSKSSVTEKDDDEKGNFIDNSMALVPVNVAAATLHAKTRLKPLNQSVLEALEALEQAKERIRSSMETRQIIHVGPNL</sequence>